<proteinExistence type="predicted"/>
<dbReference type="EMBL" id="LT882688">
    <property type="protein sequence ID" value="SMY29854.1"/>
    <property type="molecule type" value="Genomic_DNA"/>
</dbReference>
<gene>
    <name evidence="2" type="ORF">ZT1A5_G11303</name>
</gene>
<sequence length="121" mass="13538">MAAPSGILSELLEHWAKWCEEYYCALERLNAFNRPAEDVSSATWLPNSTAGPSRVQPEFHVISSDEHVSNGVDSDEEDSDEEDSEGTVRDEEEDIQDPRHSTQQQQAGPSRIPLISLQARL</sequence>
<dbReference type="AlphaFoldDB" id="A0A1Y6LZM8"/>
<evidence type="ECO:0000313" key="3">
    <source>
        <dbReference type="Proteomes" id="UP000215453"/>
    </source>
</evidence>
<evidence type="ECO:0000313" key="2">
    <source>
        <dbReference type="EMBL" id="SMY29854.1"/>
    </source>
</evidence>
<evidence type="ECO:0000256" key="1">
    <source>
        <dbReference type="SAM" id="MobiDB-lite"/>
    </source>
</evidence>
<protein>
    <submittedName>
        <fullName evidence="2">Uncharacterized protein</fullName>
    </submittedName>
</protein>
<feature type="compositionally biased region" description="Polar residues" evidence="1">
    <location>
        <begin position="40"/>
        <end position="51"/>
    </location>
</feature>
<reference evidence="2 3" key="1">
    <citation type="submission" date="2016-10" db="EMBL/GenBank/DDBJ databases">
        <authorList>
            <person name="Varghese N."/>
        </authorList>
    </citation>
    <scope>NUCLEOTIDE SEQUENCE [LARGE SCALE GENOMIC DNA]</scope>
</reference>
<feature type="compositionally biased region" description="Acidic residues" evidence="1">
    <location>
        <begin position="73"/>
        <end position="95"/>
    </location>
</feature>
<name>A0A1Y6LZM8_ZYMTR</name>
<accession>A0A1Y6LZM8</accession>
<organism evidence="2 3">
    <name type="scientific">Zymoseptoria tritici ST99CH_1A5</name>
    <dbReference type="NCBI Taxonomy" id="1276529"/>
    <lineage>
        <taxon>Eukaryota</taxon>
        <taxon>Fungi</taxon>
        <taxon>Dikarya</taxon>
        <taxon>Ascomycota</taxon>
        <taxon>Pezizomycotina</taxon>
        <taxon>Dothideomycetes</taxon>
        <taxon>Dothideomycetidae</taxon>
        <taxon>Mycosphaerellales</taxon>
        <taxon>Mycosphaerellaceae</taxon>
        <taxon>Zymoseptoria</taxon>
    </lineage>
</organism>
<feature type="region of interest" description="Disordered" evidence="1">
    <location>
        <begin position="37"/>
        <end position="121"/>
    </location>
</feature>
<dbReference type="Proteomes" id="UP000215453">
    <property type="component" value="Chromosome 13"/>
</dbReference>